<dbReference type="GO" id="GO:0032259">
    <property type="term" value="P:methylation"/>
    <property type="evidence" value="ECO:0007669"/>
    <property type="project" value="UniProtKB-KW"/>
</dbReference>
<keyword evidence="2 4" id="KW-0808">Transferase</keyword>
<dbReference type="Pfam" id="PF00588">
    <property type="entry name" value="SpoU_methylase"/>
    <property type="match status" value="1"/>
</dbReference>
<proteinExistence type="predicted"/>
<name>A0ABY0FLF4_9BACT</name>
<feature type="domain" description="tRNA/rRNA methyltransferase SpoU type" evidence="3">
    <location>
        <begin position="30"/>
        <end position="165"/>
    </location>
</feature>
<comment type="caution">
    <text evidence="4">The sequence shown here is derived from an EMBL/GenBank/DDBJ whole genome shotgun (WGS) entry which is preliminary data.</text>
</comment>
<protein>
    <submittedName>
        <fullName evidence="4">tRNA (Guanosine(18)-2'-O)-methyltransferase</fullName>
        <ecNumber evidence="4">2.1.1.34</ecNumber>
    </submittedName>
</protein>
<dbReference type="InterPro" id="IPR051259">
    <property type="entry name" value="rRNA_Methyltransferase"/>
</dbReference>
<dbReference type="RefSeq" id="WP_129735514.1">
    <property type="nucleotide sequence ID" value="NZ_PRLM01000006.1"/>
</dbReference>
<dbReference type="InterPro" id="IPR029026">
    <property type="entry name" value="tRNA_m1G_MTases_N"/>
</dbReference>
<evidence type="ECO:0000313" key="4">
    <source>
        <dbReference type="EMBL" id="RYC74596.1"/>
    </source>
</evidence>
<dbReference type="Proteomes" id="UP001191019">
    <property type="component" value="Unassembled WGS sequence"/>
</dbReference>
<dbReference type="Gene3D" id="3.40.1280.10">
    <property type="match status" value="1"/>
</dbReference>
<keyword evidence="1 4" id="KW-0489">Methyltransferase</keyword>
<dbReference type="InterPro" id="IPR001537">
    <property type="entry name" value="SpoU_MeTrfase"/>
</dbReference>
<dbReference type="EC" id="2.1.1.34" evidence="4"/>
<organism evidence="4 5">
    <name type="scientific">Candidatus Nanosyncoccus alces</name>
    <dbReference type="NCBI Taxonomy" id="2171997"/>
    <lineage>
        <taxon>Bacteria</taxon>
        <taxon>Candidatus Saccharimonadota</taxon>
        <taxon>Candidatus Nanosyncoccalia</taxon>
        <taxon>Candidatus Nanosyncoccales</taxon>
        <taxon>Candidatus Nanosyncoccaceae</taxon>
        <taxon>Candidatus Nanosyncoccus</taxon>
    </lineage>
</organism>
<reference evidence="4 5" key="1">
    <citation type="journal article" date="2018" name="bioRxiv">
        <title>Evidence of independent acquisition and adaption of ultra-small bacteria to human hosts across the highly diverse yet reduced genomes of the phylum Saccharibacteria.</title>
        <authorList>
            <person name="McLean J.S."/>
            <person name="Bor B."/>
            <person name="To T.T."/>
            <person name="Liu Q."/>
            <person name="Kearns K.A."/>
            <person name="Solden L.M."/>
            <person name="Wrighton K.C."/>
            <person name="He X."/>
            <person name="Shi W."/>
        </authorList>
    </citation>
    <scope>NUCLEOTIDE SEQUENCE [LARGE SCALE GENOMIC DNA]</scope>
    <source>
        <strain evidence="4 5">TM7_G3_2_Rum_HOT_351B</strain>
    </source>
</reference>
<evidence type="ECO:0000256" key="1">
    <source>
        <dbReference type="ARBA" id="ARBA00022603"/>
    </source>
</evidence>
<dbReference type="PANTHER" id="PTHR43191">
    <property type="entry name" value="RRNA METHYLTRANSFERASE 3"/>
    <property type="match status" value="1"/>
</dbReference>
<evidence type="ECO:0000256" key="2">
    <source>
        <dbReference type="ARBA" id="ARBA00022679"/>
    </source>
</evidence>
<reference evidence="4 5" key="2">
    <citation type="journal article" date="2020" name="Cell Rep.">
        <title>Acquisition and Adaptation of Ultra-small Parasitic Reduced Genome Bacteria to Mammalian Hosts.</title>
        <authorList>
            <person name="McLean J.S."/>
            <person name="Bor B."/>
            <person name="Kerns K.A."/>
            <person name="Liu Q."/>
            <person name="To T.T."/>
            <person name="Solden L."/>
            <person name="Hendrickson E.L."/>
            <person name="Wrighton K."/>
            <person name="Shi W."/>
            <person name="He X."/>
        </authorList>
    </citation>
    <scope>NUCLEOTIDE SEQUENCE [LARGE SCALE GENOMIC DNA]</scope>
    <source>
        <strain evidence="4 5">TM7_G3_2_Rum_HOT_351B</strain>
    </source>
</reference>
<dbReference type="PANTHER" id="PTHR43191:SF2">
    <property type="entry name" value="RRNA METHYLTRANSFERASE 3, MITOCHONDRIAL"/>
    <property type="match status" value="1"/>
</dbReference>
<dbReference type="SUPFAM" id="SSF75217">
    <property type="entry name" value="alpha/beta knot"/>
    <property type="match status" value="1"/>
</dbReference>
<sequence>MEDTRNLVDEYKGLSNEQVFAALDKKRTPLEVAIENVEHDFNIGTIVRSANSFNVQKVHIIGKKKYNRRGAMCTDKYLEIIHHNTIEEFLKTQTDRELVAIENNTPRALPLHDKKFVRDATLIFGSENNGITPELLDKSHDVRFIESFGSTRSVNVGVAAGIAMYEYARQIVF</sequence>
<accession>A0ABY0FLF4</accession>
<dbReference type="EMBL" id="PRLM01000006">
    <property type="protein sequence ID" value="RYC74596.1"/>
    <property type="molecule type" value="Genomic_DNA"/>
</dbReference>
<dbReference type="GO" id="GO:0141100">
    <property type="term" value="F:tRNA (guanine(18)-2'-O)-methyltransferase activity"/>
    <property type="evidence" value="ECO:0007669"/>
    <property type="project" value="UniProtKB-EC"/>
</dbReference>
<dbReference type="InterPro" id="IPR029028">
    <property type="entry name" value="Alpha/beta_knot_MTases"/>
</dbReference>
<keyword evidence="5" id="KW-1185">Reference proteome</keyword>
<gene>
    <name evidence="4" type="primary">trmH</name>
    <name evidence="4" type="ORF">G3RUM_00756</name>
</gene>
<evidence type="ECO:0000259" key="3">
    <source>
        <dbReference type="Pfam" id="PF00588"/>
    </source>
</evidence>
<evidence type="ECO:0000313" key="5">
    <source>
        <dbReference type="Proteomes" id="UP001191019"/>
    </source>
</evidence>